<gene>
    <name evidence="1" type="ORF">GFSPODELE1_LOCUS6048</name>
</gene>
<proteinExistence type="predicted"/>
<reference evidence="2" key="1">
    <citation type="submission" date="2024-04" db="EMBL/GenBank/DDBJ databases">
        <authorList>
            <person name="Shaw F."/>
            <person name="Minotto A."/>
        </authorList>
    </citation>
    <scope>NUCLEOTIDE SEQUENCE [LARGE SCALE GENOMIC DNA]</scope>
</reference>
<dbReference type="EMBL" id="OZ037947">
    <property type="protein sequence ID" value="CAL1706803.1"/>
    <property type="molecule type" value="Genomic_DNA"/>
</dbReference>
<protein>
    <recommendedName>
        <fullName evidence="3">F-box domain-containing protein</fullName>
    </recommendedName>
</protein>
<accession>A0ABP1DG53</accession>
<dbReference type="Proteomes" id="UP001497453">
    <property type="component" value="Chromosome 4"/>
</dbReference>
<evidence type="ECO:0000313" key="1">
    <source>
        <dbReference type="EMBL" id="CAL1706803.1"/>
    </source>
</evidence>
<sequence>MQYSKLRAHGDRPSPQYAAVHTQDVVDCIVSCVYGDRGYNGGIEAVKACSLTCWTWYNASQRFILQRISIVCEEGASDFTRLLRKKPSTYAFITHLKISNRPPGSNKLLVDLKLPFRPTRSGQGMVFPRAAPWLSHLITDVIRLPRLRKLHLDGMITRNILNIPFVQVSKTLRKLKFQSSMVWSQDLHDIFLCFPYVERLVLLDSSFNITGTHSQHDRATTSPSIQALACAFTPRLGQASSLRRFISWLLSANITHDLRLLSVAVGGKEDLLQAATLCRSIGPQLQYFALSFAFYYLKDIIHISNFDLSNLVRLRTLQLFFPADSICAETCAILATISSDVFSHLELHLHILTERPVDVSHLSIISQCSFVCCLKTLLIIVRIGNALSNPEALFQTMKHDIEVSLSALHRKGIVRVSRTS</sequence>
<evidence type="ECO:0000313" key="2">
    <source>
        <dbReference type="Proteomes" id="UP001497453"/>
    </source>
</evidence>
<evidence type="ECO:0008006" key="3">
    <source>
        <dbReference type="Google" id="ProtNLM"/>
    </source>
</evidence>
<organism evidence="1 2">
    <name type="scientific">Somion occarium</name>
    <dbReference type="NCBI Taxonomy" id="3059160"/>
    <lineage>
        <taxon>Eukaryota</taxon>
        <taxon>Fungi</taxon>
        <taxon>Dikarya</taxon>
        <taxon>Basidiomycota</taxon>
        <taxon>Agaricomycotina</taxon>
        <taxon>Agaricomycetes</taxon>
        <taxon>Polyporales</taxon>
        <taxon>Cerrenaceae</taxon>
        <taxon>Somion</taxon>
    </lineage>
</organism>
<keyword evidence="2" id="KW-1185">Reference proteome</keyword>
<name>A0ABP1DG53_9APHY</name>